<dbReference type="Proteomes" id="UP000241771">
    <property type="component" value="Unassembled WGS sequence"/>
</dbReference>
<dbReference type="Gene3D" id="3.40.190.10">
    <property type="entry name" value="Periplasmic binding protein-like II"/>
    <property type="match status" value="2"/>
</dbReference>
<feature type="chain" id="PRO_5015759918" description="Phosphate/phosphite/phosphonate ABC transporter substrate-binding protein" evidence="1">
    <location>
        <begin position="20"/>
        <end position="299"/>
    </location>
</feature>
<dbReference type="EMBL" id="PYMA01000001">
    <property type="protein sequence ID" value="PSW21966.1"/>
    <property type="molecule type" value="Genomic_DNA"/>
</dbReference>
<evidence type="ECO:0000313" key="2">
    <source>
        <dbReference type="EMBL" id="PSW21966.1"/>
    </source>
</evidence>
<dbReference type="RefSeq" id="WP_107271473.1">
    <property type="nucleotide sequence ID" value="NZ_PYMA01000001.1"/>
</dbReference>
<dbReference type="SUPFAM" id="SSF53850">
    <property type="entry name" value="Periplasmic binding protein-like II"/>
    <property type="match status" value="1"/>
</dbReference>
<protein>
    <recommendedName>
        <fullName evidence="4">Phosphate/phosphite/phosphonate ABC transporter substrate-binding protein</fullName>
    </recommendedName>
</protein>
<dbReference type="AlphaFoldDB" id="A0A2T3P0B2"/>
<keyword evidence="1" id="KW-0732">Signal</keyword>
<name>A0A2T3P0B2_9GAMM</name>
<evidence type="ECO:0000256" key="1">
    <source>
        <dbReference type="SAM" id="SignalP"/>
    </source>
</evidence>
<accession>A0A2T3P0B2</accession>
<dbReference type="PANTHER" id="PTHR35841">
    <property type="entry name" value="PHOSPHONATES-BINDING PERIPLASMIC PROTEIN"/>
    <property type="match status" value="1"/>
</dbReference>
<gene>
    <name evidence="2" type="ORF">C9I98_01500</name>
</gene>
<dbReference type="PANTHER" id="PTHR35841:SF1">
    <property type="entry name" value="PHOSPHONATES-BINDING PERIPLASMIC PROTEIN"/>
    <property type="match status" value="1"/>
</dbReference>
<keyword evidence="3" id="KW-1185">Reference proteome</keyword>
<comment type="caution">
    <text evidence="2">The sequence shown here is derived from an EMBL/GenBank/DDBJ whole genome shotgun (WGS) entry which is preliminary data.</text>
</comment>
<evidence type="ECO:0008006" key="4">
    <source>
        <dbReference type="Google" id="ProtNLM"/>
    </source>
</evidence>
<evidence type="ECO:0000313" key="3">
    <source>
        <dbReference type="Proteomes" id="UP000241771"/>
    </source>
</evidence>
<feature type="signal peptide" evidence="1">
    <location>
        <begin position="1"/>
        <end position="19"/>
    </location>
</feature>
<sequence>MRCVIAIIILMALSWPTLAKKPQPTTLSIGVISNHPSKHIKKTKPIAAYLQQNLEHFGYKNYEVIVKRNVNEMVEAVNQGKVDIISETLYGSSILYHKTEMEPALVRWKKRVARYNTYFITHKDNEINTIKDIKGKTLVFEDPGSTSGYYLPMMALERNSLSVNPMPSLDSDRLEGVVNSVFSSDFTRKHNEVNISTWVFHKKVDVGVISNVNWNDNEDVPDRIKGDLKVIHKTPEVPRAYLLIRASLPEAHKAALQAVLLSAHESEPGLKALKAYQKTSRFSQLTETDISWLDSIDPL</sequence>
<reference evidence="2 3" key="1">
    <citation type="submission" date="2018-01" db="EMBL/GenBank/DDBJ databases">
        <title>Whole genome sequencing of Histamine producing bacteria.</title>
        <authorList>
            <person name="Butler K."/>
        </authorList>
    </citation>
    <scope>NUCLEOTIDE SEQUENCE [LARGE SCALE GENOMIC DNA]</scope>
    <source>
        <strain evidence="2 3">DSM 100436</strain>
    </source>
</reference>
<dbReference type="Pfam" id="PF12974">
    <property type="entry name" value="Phosphonate-bd"/>
    <property type="match status" value="1"/>
</dbReference>
<proteinExistence type="predicted"/>
<organism evidence="2 3">
    <name type="scientific">Photobacterium sanctipauli</name>
    <dbReference type="NCBI Taxonomy" id="1342794"/>
    <lineage>
        <taxon>Bacteria</taxon>
        <taxon>Pseudomonadati</taxon>
        <taxon>Pseudomonadota</taxon>
        <taxon>Gammaproteobacteria</taxon>
        <taxon>Vibrionales</taxon>
        <taxon>Vibrionaceae</taxon>
        <taxon>Photobacterium</taxon>
    </lineage>
</organism>